<feature type="domain" description="DEAD-box RNA helicase Q" evidence="10">
    <location>
        <begin position="6"/>
        <end position="34"/>
    </location>
</feature>
<dbReference type="GO" id="GO:0005524">
    <property type="term" value="F:ATP binding"/>
    <property type="evidence" value="ECO:0007669"/>
    <property type="project" value="UniProtKB-KW"/>
</dbReference>
<keyword evidence="4" id="KW-0347">Helicase</keyword>
<evidence type="ECO:0008006" key="12">
    <source>
        <dbReference type="Google" id="ProtNLM"/>
    </source>
</evidence>
<dbReference type="GO" id="GO:0003724">
    <property type="term" value="F:RNA helicase activity"/>
    <property type="evidence" value="ECO:0007669"/>
    <property type="project" value="InterPro"/>
</dbReference>
<feature type="compositionally biased region" description="Basic residues" evidence="7">
    <location>
        <begin position="460"/>
        <end position="472"/>
    </location>
</feature>
<evidence type="ECO:0000256" key="2">
    <source>
        <dbReference type="ARBA" id="ARBA00022741"/>
    </source>
</evidence>
<keyword evidence="2" id="KW-0547">Nucleotide-binding</keyword>
<dbReference type="AlphaFoldDB" id="A0A7S0EFR9"/>
<dbReference type="CDD" id="cd18787">
    <property type="entry name" value="SF2_C_DEAD"/>
    <property type="match status" value="1"/>
</dbReference>
<reference evidence="11" key="1">
    <citation type="submission" date="2021-01" db="EMBL/GenBank/DDBJ databases">
        <authorList>
            <person name="Corre E."/>
            <person name="Pelletier E."/>
            <person name="Niang G."/>
            <person name="Scheremetjew M."/>
            <person name="Finn R."/>
            <person name="Kale V."/>
            <person name="Holt S."/>
            <person name="Cochrane G."/>
            <person name="Meng A."/>
            <person name="Brown T."/>
            <person name="Cohen L."/>
        </authorList>
    </citation>
    <scope>NUCLEOTIDE SEQUENCE</scope>
    <source>
        <strain evidence="11">CCMP325</strain>
    </source>
</reference>
<dbReference type="Pfam" id="PF00270">
    <property type="entry name" value="DEAD"/>
    <property type="match status" value="1"/>
</dbReference>
<dbReference type="Gene3D" id="3.40.50.300">
    <property type="entry name" value="P-loop containing nucleotide triphosphate hydrolases"/>
    <property type="match status" value="2"/>
</dbReference>
<dbReference type="InterPro" id="IPR011545">
    <property type="entry name" value="DEAD/DEAH_box_helicase_dom"/>
</dbReference>
<keyword evidence="3" id="KW-0378">Hydrolase</keyword>
<name>A0A7S0EFR9_9CRYP</name>
<evidence type="ECO:0000256" key="6">
    <source>
        <dbReference type="PROSITE-ProRule" id="PRU00552"/>
    </source>
</evidence>
<feature type="compositionally biased region" description="Basic and acidic residues" evidence="7">
    <location>
        <begin position="474"/>
        <end position="484"/>
    </location>
</feature>
<dbReference type="PROSITE" id="PS51195">
    <property type="entry name" value="Q_MOTIF"/>
    <property type="match status" value="1"/>
</dbReference>
<dbReference type="Pfam" id="PF00271">
    <property type="entry name" value="Helicase_C"/>
    <property type="match status" value="1"/>
</dbReference>
<sequence>MTPEELRTWSPDLQPMILQALIELGFDQPTEIQALSLPTTLQGKSTLILAETGTGKTLSFLLPAITKLKMLEKMTGKRSQPCRPRVLIIVPTRELGEQVLSVAKKLCHHIKFVVEGFFGGVGTLSKQRKHLEAGCDIVIGTPMRLNRLAEKRMLMFGDVRAVAIDEADTMFTQGFEADLDKIIRAVNNASQKAADTYRQVMSLRLSSEDDAAKLQRSTPFSMGDDGMLQYILCAATIRHDAEKIVTKKLPNLKVVKTNLLHHIPSGIIQKFVEVKPSQQRDVLLDQVRFCLSKVQRESGAKASVVIFCNTRAGCSFVHEQLKEQGIPHASIHGDISEEERFLQMQLFVDGHLHILVCTDIAARGMDIPQIKAVINFDMPSSSIDYIHRIGRTGRAGGQGYAVSLVRPENKILAQRIDEAVRKKRSLERVTAAKESFAPIEKKVVSGRMTGGQKPSDSLRAKSKSGFKLKPSRHMWFEKGPDGKTRATPRWNA</sequence>
<protein>
    <recommendedName>
        <fullName evidence="12">RNA helicase</fullName>
    </recommendedName>
</protein>
<dbReference type="GO" id="GO:0016787">
    <property type="term" value="F:hydrolase activity"/>
    <property type="evidence" value="ECO:0007669"/>
    <property type="project" value="UniProtKB-KW"/>
</dbReference>
<evidence type="ECO:0000313" key="11">
    <source>
        <dbReference type="EMBL" id="CAD8483557.1"/>
    </source>
</evidence>
<evidence type="ECO:0000259" key="8">
    <source>
        <dbReference type="PROSITE" id="PS51192"/>
    </source>
</evidence>
<evidence type="ECO:0000256" key="5">
    <source>
        <dbReference type="ARBA" id="ARBA00022840"/>
    </source>
</evidence>
<dbReference type="SMART" id="SM00487">
    <property type="entry name" value="DEXDc"/>
    <property type="match status" value="1"/>
</dbReference>
<dbReference type="GO" id="GO:0009507">
    <property type="term" value="C:chloroplast"/>
    <property type="evidence" value="ECO:0007669"/>
    <property type="project" value="UniProtKB-SubCell"/>
</dbReference>
<feature type="domain" description="Helicase ATP-binding" evidence="8">
    <location>
        <begin position="37"/>
        <end position="255"/>
    </location>
</feature>
<dbReference type="InterPro" id="IPR001650">
    <property type="entry name" value="Helicase_C-like"/>
</dbReference>
<dbReference type="PANTHER" id="PTHR47959:SF1">
    <property type="entry name" value="ATP-DEPENDENT RNA HELICASE DBPA"/>
    <property type="match status" value="1"/>
</dbReference>
<dbReference type="GO" id="GO:0003676">
    <property type="term" value="F:nucleic acid binding"/>
    <property type="evidence" value="ECO:0007669"/>
    <property type="project" value="InterPro"/>
</dbReference>
<evidence type="ECO:0000259" key="9">
    <source>
        <dbReference type="PROSITE" id="PS51194"/>
    </source>
</evidence>
<evidence type="ECO:0000256" key="3">
    <source>
        <dbReference type="ARBA" id="ARBA00022801"/>
    </source>
</evidence>
<evidence type="ECO:0000256" key="4">
    <source>
        <dbReference type="ARBA" id="ARBA00022806"/>
    </source>
</evidence>
<proteinExistence type="predicted"/>
<dbReference type="PANTHER" id="PTHR47959">
    <property type="entry name" value="ATP-DEPENDENT RNA HELICASE RHLE-RELATED"/>
    <property type="match status" value="1"/>
</dbReference>
<dbReference type="InterPro" id="IPR014014">
    <property type="entry name" value="RNA_helicase_DEAD_Q_motif"/>
</dbReference>
<evidence type="ECO:0000256" key="7">
    <source>
        <dbReference type="SAM" id="MobiDB-lite"/>
    </source>
</evidence>
<dbReference type="PROSITE" id="PS51192">
    <property type="entry name" value="HELICASE_ATP_BIND_1"/>
    <property type="match status" value="1"/>
</dbReference>
<feature type="domain" description="Helicase C-terminal" evidence="9">
    <location>
        <begin position="286"/>
        <end position="437"/>
    </location>
</feature>
<evidence type="ECO:0000259" key="10">
    <source>
        <dbReference type="PROSITE" id="PS51195"/>
    </source>
</evidence>
<evidence type="ECO:0000256" key="1">
    <source>
        <dbReference type="ARBA" id="ARBA00004229"/>
    </source>
</evidence>
<dbReference type="EMBL" id="HBEO01014922">
    <property type="protein sequence ID" value="CAD8483557.1"/>
    <property type="molecule type" value="Transcribed_RNA"/>
</dbReference>
<dbReference type="CDD" id="cd00268">
    <property type="entry name" value="DEADc"/>
    <property type="match status" value="1"/>
</dbReference>
<dbReference type="SMART" id="SM00490">
    <property type="entry name" value="HELICc"/>
    <property type="match status" value="1"/>
</dbReference>
<gene>
    <name evidence="11" type="ORF">HPHI1048_LOCUS10158</name>
</gene>
<feature type="short sequence motif" description="Q motif" evidence="6">
    <location>
        <begin position="6"/>
        <end position="34"/>
    </location>
</feature>
<dbReference type="GO" id="GO:0005829">
    <property type="term" value="C:cytosol"/>
    <property type="evidence" value="ECO:0007669"/>
    <property type="project" value="TreeGrafter"/>
</dbReference>
<comment type="subcellular location">
    <subcellularLocation>
        <location evidence="1">Plastid</location>
        <location evidence="1">Chloroplast</location>
    </subcellularLocation>
</comment>
<dbReference type="PROSITE" id="PS51194">
    <property type="entry name" value="HELICASE_CTER"/>
    <property type="match status" value="1"/>
</dbReference>
<keyword evidence="5" id="KW-0067">ATP-binding</keyword>
<accession>A0A7S0EFR9</accession>
<dbReference type="InterPro" id="IPR044742">
    <property type="entry name" value="DEAD/DEAH_RhlB"/>
</dbReference>
<dbReference type="SUPFAM" id="SSF52540">
    <property type="entry name" value="P-loop containing nucleoside triphosphate hydrolases"/>
    <property type="match status" value="1"/>
</dbReference>
<dbReference type="InterPro" id="IPR050079">
    <property type="entry name" value="DEAD_box_RNA_helicase"/>
</dbReference>
<dbReference type="InterPro" id="IPR027417">
    <property type="entry name" value="P-loop_NTPase"/>
</dbReference>
<organism evidence="11">
    <name type="scientific">Hanusia phi</name>
    <dbReference type="NCBI Taxonomy" id="3032"/>
    <lineage>
        <taxon>Eukaryota</taxon>
        <taxon>Cryptophyceae</taxon>
        <taxon>Pyrenomonadales</taxon>
        <taxon>Geminigeraceae</taxon>
        <taxon>Hanusia</taxon>
    </lineage>
</organism>
<dbReference type="InterPro" id="IPR014001">
    <property type="entry name" value="Helicase_ATP-bd"/>
</dbReference>
<feature type="region of interest" description="Disordered" evidence="7">
    <location>
        <begin position="443"/>
        <end position="492"/>
    </location>
</feature>